<protein>
    <submittedName>
        <fullName evidence="4">Uncharacterized protein</fullName>
    </submittedName>
</protein>
<dbReference type="Gene3D" id="3.40.50.720">
    <property type="entry name" value="NAD(P)-binding Rossmann-like Domain"/>
    <property type="match status" value="1"/>
</dbReference>
<evidence type="ECO:0000256" key="2">
    <source>
        <dbReference type="ARBA" id="ARBA00022857"/>
    </source>
</evidence>
<dbReference type="AlphaFoldDB" id="A0A4V6DFY4"/>
<dbReference type="PANTHER" id="PTHR43669:SF11">
    <property type="entry name" value="SHORT-CHAIN DEHYDROGENASE_OXIDOREDUCTASE"/>
    <property type="match status" value="1"/>
</dbReference>
<dbReference type="STRING" id="1306861.A0A4V6DFY4"/>
<organism evidence="4 5">
    <name type="scientific">Colletotrichum tanaceti</name>
    <dbReference type="NCBI Taxonomy" id="1306861"/>
    <lineage>
        <taxon>Eukaryota</taxon>
        <taxon>Fungi</taxon>
        <taxon>Dikarya</taxon>
        <taxon>Ascomycota</taxon>
        <taxon>Pezizomycotina</taxon>
        <taxon>Sordariomycetes</taxon>
        <taxon>Hypocreomycetidae</taxon>
        <taxon>Glomerellales</taxon>
        <taxon>Glomerellaceae</taxon>
        <taxon>Colletotrichum</taxon>
        <taxon>Colletotrichum destructivum species complex</taxon>
    </lineage>
</organism>
<dbReference type="GO" id="GO:0016491">
    <property type="term" value="F:oxidoreductase activity"/>
    <property type="evidence" value="ECO:0007669"/>
    <property type="project" value="UniProtKB-KW"/>
</dbReference>
<proteinExistence type="inferred from homology"/>
<dbReference type="InterPro" id="IPR036291">
    <property type="entry name" value="NAD(P)-bd_dom_sf"/>
</dbReference>
<keyword evidence="5" id="KW-1185">Reference proteome</keyword>
<evidence type="ECO:0000256" key="3">
    <source>
        <dbReference type="ARBA" id="ARBA00023002"/>
    </source>
</evidence>
<gene>
    <name evidence="4" type="ORF">CTA1_5309</name>
</gene>
<dbReference type="PANTHER" id="PTHR43669">
    <property type="entry name" value="5-KETO-D-GLUCONATE 5-REDUCTASE"/>
    <property type="match status" value="1"/>
</dbReference>
<keyword evidence="3" id="KW-0560">Oxidoreductase</keyword>
<name>A0A4V6DFY4_9PEZI</name>
<comment type="similarity">
    <text evidence="1">Belongs to the short-chain dehydrogenases/reductases (SDR) family.</text>
</comment>
<accession>A0A4V6DFY4</accession>
<sequence length="153" mass="17158">MGRAEVDLDVIHDELLANHLSQVHITKAFLLHLSKQGKQTALLFTTSQLGLTPMERRPNYNGSKAAMHDFILAIRAQLRDASSGVRVAEVYLPPGGADGAARREVGRTSPLLRYHTPGLWHAQKDSKKRWRWLDAPSILLNTVELICNDCVRR</sequence>
<dbReference type="EMBL" id="PJEX01000359">
    <property type="protein sequence ID" value="TKW50816.1"/>
    <property type="molecule type" value="Genomic_DNA"/>
</dbReference>
<keyword evidence="2" id="KW-0521">NADP</keyword>
<evidence type="ECO:0000313" key="5">
    <source>
        <dbReference type="Proteomes" id="UP000310108"/>
    </source>
</evidence>
<dbReference type="InterPro" id="IPR002347">
    <property type="entry name" value="SDR_fam"/>
</dbReference>
<comment type="caution">
    <text evidence="4">The sequence shown here is derived from an EMBL/GenBank/DDBJ whole genome shotgun (WGS) entry which is preliminary data.</text>
</comment>
<reference evidence="4 5" key="1">
    <citation type="journal article" date="2019" name="PLoS ONE">
        <title>Comparative genome analysis indicates high evolutionary potential of pathogenicity genes in Colletotrichum tanaceti.</title>
        <authorList>
            <person name="Lelwala R.V."/>
            <person name="Korhonen P.K."/>
            <person name="Young N.D."/>
            <person name="Scott J.B."/>
            <person name="Ades P.A."/>
            <person name="Gasser R.B."/>
            <person name="Taylor P.W.J."/>
        </authorList>
    </citation>
    <scope>NUCLEOTIDE SEQUENCE [LARGE SCALE GENOMIC DNA]</scope>
    <source>
        <strain evidence="4">BRIP57314</strain>
    </source>
</reference>
<dbReference type="InterPro" id="IPR020904">
    <property type="entry name" value="Sc_DH/Rdtase_CS"/>
</dbReference>
<evidence type="ECO:0000256" key="1">
    <source>
        <dbReference type="ARBA" id="ARBA00006484"/>
    </source>
</evidence>
<dbReference type="SUPFAM" id="SSF51735">
    <property type="entry name" value="NAD(P)-binding Rossmann-fold domains"/>
    <property type="match status" value="1"/>
</dbReference>
<evidence type="ECO:0000313" key="4">
    <source>
        <dbReference type="EMBL" id="TKW50816.1"/>
    </source>
</evidence>
<dbReference type="Pfam" id="PF00106">
    <property type="entry name" value="adh_short"/>
    <property type="match status" value="1"/>
</dbReference>
<dbReference type="PROSITE" id="PS00061">
    <property type="entry name" value="ADH_SHORT"/>
    <property type="match status" value="1"/>
</dbReference>
<dbReference type="Proteomes" id="UP000310108">
    <property type="component" value="Unassembled WGS sequence"/>
</dbReference>